<accession>A0A561T319</accession>
<evidence type="ECO:0000313" key="2">
    <source>
        <dbReference type="EMBL" id="TWF81504.1"/>
    </source>
</evidence>
<dbReference type="PANTHER" id="PTHR22642">
    <property type="entry name" value="IMIDAZOLONEPROPIONASE"/>
    <property type="match status" value="1"/>
</dbReference>
<name>A0A561T319_9PSEU</name>
<dbReference type="SUPFAM" id="SSF51338">
    <property type="entry name" value="Composite domain of metallo-dependent hydrolases"/>
    <property type="match status" value="1"/>
</dbReference>
<reference evidence="2 3" key="1">
    <citation type="submission" date="2019-06" db="EMBL/GenBank/DDBJ databases">
        <title>Sequencing the genomes of 1000 actinobacteria strains.</title>
        <authorList>
            <person name="Klenk H.-P."/>
        </authorList>
    </citation>
    <scope>NUCLEOTIDE SEQUENCE [LARGE SCALE GENOMIC DNA]</scope>
    <source>
        <strain evidence="2 3">DSM 45671</strain>
    </source>
</reference>
<dbReference type="EMBL" id="VIWU01000001">
    <property type="protein sequence ID" value="TWF81504.1"/>
    <property type="molecule type" value="Genomic_DNA"/>
</dbReference>
<feature type="domain" description="Amidohydrolase 3" evidence="1">
    <location>
        <begin position="56"/>
        <end position="488"/>
    </location>
</feature>
<dbReference type="InterPro" id="IPR011059">
    <property type="entry name" value="Metal-dep_hydrolase_composite"/>
</dbReference>
<dbReference type="Proteomes" id="UP000321261">
    <property type="component" value="Unassembled WGS sequence"/>
</dbReference>
<keyword evidence="3" id="KW-1185">Reference proteome</keyword>
<dbReference type="SUPFAM" id="SSF51556">
    <property type="entry name" value="Metallo-dependent hydrolases"/>
    <property type="match status" value="1"/>
</dbReference>
<proteinExistence type="predicted"/>
<dbReference type="RefSeq" id="WP_425469168.1">
    <property type="nucleotide sequence ID" value="NZ_VIWU01000001.1"/>
</dbReference>
<dbReference type="Gene3D" id="3.10.310.70">
    <property type="match status" value="1"/>
</dbReference>
<comment type="caution">
    <text evidence="2">The sequence shown here is derived from an EMBL/GenBank/DDBJ whole genome shotgun (WGS) entry which is preliminary data.</text>
</comment>
<dbReference type="Gene3D" id="2.30.40.10">
    <property type="entry name" value="Urease, subunit C, domain 1"/>
    <property type="match status" value="1"/>
</dbReference>
<dbReference type="GO" id="GO:0016810">
    <property type="term" value="F:hydrolase activity, acting on carbon-nitrogen (but not peptide) bonds"/>
    <property type="evidence" value="ECO:0007669"/>
    <property type="project" value="InterPro"/>
</dbReference>
<evidence type="ECO:0000259" key="1">
    <source>
        <dbReference type="Pfam" id="PF07969"/>
    </source>
</evidence>
<dbReference type="InterPro" id="IPR032466">
    <property type="entry name" value="Metal_Hydrolase"/>
</dbReference>
<evidence type="ECO:0000313" key="3">
    <source>
        <dbReference type="Proteomes" id="UP000321261"/>
    </source>
</evidence>
<dbReference type="Gene3D" id="3.20.20.140">
    <property type="entry name" value="Metal-dependent hydrolases"/>
    <property type="match status" value="1"/>
</dbReference>
<protein>
    <recommendedName>
        <fullName evidence="1">Amidohydrolase 3 domain-containing protein</fullName>
    </recommendedName>
</protein>
<sequence length="511" mass="51776">MARTLLLGVRLIGAELIGAELIGAGPAAGALEIEGERISWVGSADAARERLPGATVLELAGAVVTPAFVDAHVHATAAGLLADGLDLTGCDSARALLDAVAARVAARPGALVWGHGWQDQTWPDELPPRPALDRAAAGAPVYLSRIDVHSALASSALLDRAPGVTGAAGWSLTALSGDAHHRVRRAALTAVDTTTRDAAQAAFLADAASRGVAVVHECAGPDISSAADLAALRLRPGPEVVGYWGEAVRTADEARELVAHTGTRGLAGDLFVDGSLGSRTAALREPYADAPGCTGNRYLDPAAIGAHVAACTEVGVQAGFHVIGDAATDALLAGLDEAAAATSPGAVRAAGHRVEHLEMVDAAQARRLADLGVVASVQPLFDAYWGGLDGMYATRLGRERARGMNPFAGLHEAGVVLALGSDAPVTPLDPWAAVRAAVEHRTPGSAIAAAHALAAHTVGGHRAAGDRSPLAGRLLPGAPASYAIWDGAGPLDGAAGNPRCLRLVHRGVVLH</sequence>
<dbReference type="PANTHER" id="PTHR22642:SF2">
    <property type="entry name" value="PROTEIN LONG AFTER FAR-RED 3"/>
    <property type="match status" value="1"/>
</dbReference>
<organism evidence="2 3">
    <name type="scientific">Pseudonocardia hierapolitana</name>
    <dbReference type="NCBI Taxonomy" id="1128676"/>
    <lineage>
        <taxon>Bacteria</taxon>
        <taxon>Bacillati</taxon>
        <taxon>Actinomycetota</taxon>
        <taxon>Actinomycetes</taxon>
        <taxon>Pseudonocardiales</taxon>
        <taxon>Pseudonocardiaceae</taxon>
        <taxon>Pseudonocardia</taxon>
    </lineage>
</organism>
<gene>
    <name evidence="2" type="ORF">FHX44_117449</name>
</gene>
<dbReference type="AlphaFoldDB" id="A0A561T319"/>
<dbReference type="Pfam" id="PF07969">
    <property type="entry name" value="Amidohydro_3"/>
    <property type="match status" value="1"/>
</dbReference>
<dbReference type="InterPro" id="IPR013108">
    <property type="entry name" value="Amidohydro_3"/>
</dbReference>